<dbReference type="AlphaFoldDB" id="A0A919QAZ9"/>
<keyword evidence="2" id="KW-1185">Reference proteome</keyword>
<comment type="caution">
    <text evidence="1">The sequence shown here is derived from an EMBL/GenBank/DDBJ whole genome shotgun (WGS) entry which is preliminary data.</text>
</comment>
<accession>A0A919QAZ9</accession>
<sequence length="92" mass="9077">MAGPEGMAARVSSWAGFAGTADQAGMYPETVNGPEGECSAAGGEVATGAERGMGTDTLGIVGSAQVRDGVCESKFTDISPFVAANTSIDCGI</sequence>
<dbReference type="Proteomes" id="UP000640052">
    <property type="component" value="Unassembled WGS sequence"/>
</dbReference>
<organism evidence="1 2">
    <name type="scientific">Acrocarpospora phusangensis</name>
    <dbReference type="NCBI Taxonomy" id="1070424"/>
    <lineage>
        <taxon>Bacteria</taxon>
        <taxon>Bacillati</taxon>
        <taxon>Actinomycetota</taxon>
        <taxon>Actinomycetes</taxon>
        <taxon>Streptosporangiales</taxon>
        <taxon>Streptosporangiaceae</taxon>
        <taxon>Acrocarpospora</taxon>
    </lineage>
</organism>
<proteinExistence type="predicted"/>
<protein>
    <submittedName>
        <fullName evidence="1">Uncharacterized protein</fullName>
    </submittedName>
</protein>
<dbReference type="EMBL" id="BOOA01000021">
    <property type="protein sequence ID" value="GIH24711.1"/>
    <property type="molecule type" value="Genomic_DNA"/>
</dbReference>
<evidence type="ECO:0000313" key="1">
    <source>
        <dbReference type="EMBL" id="GIH24711.1"/>
    </source>
</evidence>
<reference evidence="1" key="1">
    <citation type="submission" date="2021-01" db="EMBL/GenBank/DDBJ databases">
        <title>Whole genome shotgun sequence of Acrocarpospora phusangensis NBRC 108782.</title>
        <authorList>
            <person name="Komaki H."/>
            <person name="Tamura T."/>
        </authorList>
    </citation>
    <scope>NUCLEOTIDE SEQUENCE</scope>
    <source>
        <strain evidence="1">NBRC 108782</strain>
    </source>
</reference>
<gene>
    <name evidence="1" type="ORF">Aph01nite_30210</name>
</gene>
<name>A0A919QAZ9_9ACTN</name>
<evidence type="ECO:0000313" key="2">
    <source>
        <dbReference type="Proteomes" id="UP000640052"/>
    </source>
</evidence>